<name>Q69MS0_ORYSJ</name>
<evidence type="ECO:0000313" key="1">
    <source>
        <dbReference type="EMBL" id="BAD33845.1"/>
    </source>
</evidence>
<accession>Q69MS0</accession>
<gene>
    <name evidence="1" type="primary">P0015A04.16</name>
</gene>
<reference evidence="2" key="1">
    <citation type="journal article" date="2005" name="Nature">
        <title>The map-based sequence of the rice genome.</title>
        <authorList>
            <consortium name="International rice genome sequencing project (IRGSP)"/>
            <person name="Matsumoto T."/>
            <person name="Wu J."/>
            <person name="Kanamori H."/>
            <person name="Katayose Y."/>
            <person name="Fujisawa M."/>
            <person name="Namiki N."/>
            <person name="Mizuno H."/>
            <person name="Yamamoto K."/>
            <person name="Antonio B.A."/>
            <person name="Baba T."/>
            <person name="Sakata K."/>
            <person name="Nagamura Y."/>
            <person name="Aoki H."/>
            <person name="Arikawa K."/>
            <person name="Arita K."/>
            <person name="Bito T."/>
            <person name="Chiden Y."/>
            <person name="Fujitsuka N."/>
            <person name="Fukunaka R."/>
            <person name="Hamada M."/>
            <person name="Harada C."/>
            <person name="Hayashi A."/>
            <person name="Hijishita S."/>
            <person name="Honda M."/>
            <person name="Hosokawa S."/>
            <person name="Ichikawa Y."/>
            <person name="Idonuma A."/>
            <person name="Iijima M."/>
            <person name="Ikeda M."/>
            <person name="Ikeno M."/>
            <person name="Ito K."/>
            <person name="Ito S."/>
            <person name="Ito T."/>
            <person name="Ito Y."/>
            <person name="Ito Y."/>
            <person name="Iwabuchi A."/>
            <person name="Kamiya K."/>
            <person name="Karasawa W."/>
            <person name="Kurita K."/>
            <person name="Katagiri S."/>
            <person name="Kikuta A."/>
            <person name="Kobayashi H."/>
            <person name="Kobayashi N."/>
            <person name="Machita K."/>
            <person name="Maehara T."/>
            <person name="Masukawa M."/>
            <person name="Mizubayashi T."/>
            <person name="Mukai Y."/>
            <person name="Nagasaki H."/>
            <person name="Nagata Y."/>
            <person name="Naito S."/>
            <person name="Nakashima M."/>
            <person name="Nakama Y."/>
            <person name="Nakamichi Y."/>
            <person name="Nakamura M."/>
            <person name="Meguro A."/>
            <person name="Negishi M."/>
            <person name="Ohta I."/>
            <person name="Ohta T."/>
            <person name="Okamoto M."/>
            <person name="Ono N."/>
            <person name="Saji S."/>
            <person name="Sakaguchi M."/>
            <person name="Sakai K."/>
            <person name="Shibata M."/>
            <person name="Shimokawa T."/>
            <person name="Song J."/>
            <person name="Takazaki Y."/>
            <person name="Terasawa K."/>
            <person name="Tsugane M."/>
            <person name="Tsuji K."/>
            <person name="Ueda S."/>
            <person name="Waki K."/>
            <person name="Yamagata H."/>
            <person name="Yamamoto M."/>
            <person name="Yamamoto S."/>
            <person name="Yamane H."/>
            <person name="Yoshiki S."/>
            <person name="Yoshihara R."/>
            <person name="Yukawa K."/>
            <person name="Zhong H."/>
            <person name="Yano M."/>
            <person name="Yuan Q."/>
            <person name="Ouyang S."/>
            <person name="Liu J."/>
            <person name="Jones K.M."/>
            <person name="Gansberger K."/>
            <person name="Moffat K."/>
            <person name="Hill J."/>
            <person name="Bera J."/>
            <person name="Fadrosh D."/>
            <person name="Jin S."/>
            <person name="Johri S."/>
            <person name="Kim M."/>
            <person name="Overton L."/>
            <person name="Reardon M."/>
            <person name="Tsitrin T."/>
            <person name="Vuong H."/>
            <person name="Weaver B."/>
            <person name="Ciecko A."/>
            <person name="Tallon L."/>
            <person name="Jackson J."/>
            <person name="Pai G."/>
            <person name="Aken S.V."/>
            <person name="Utterback T."/>
            <person name="Reidmuller S."/>
            <person name="Feldblyum T."/>
            <person name="Hsiao J."/>
            <person name="Zismann V."/>
            <person name="Iobst S."/>
            <person name="de Vazeille A.R."/>
            <person name="Buell C.R."/>
            <person name="Ying K."/>
            <person name="Li Y."/>
            <person name="Lu T."/>
            <person name="Huang Y."/>
            <person name="Zhao Q."/>
            <person name="Feng Q."/>
            <person name="Zhang L."/>
            <person name="Zhu J."/>
            <person name="Weng Q."/>
            <person name="Mu J."/>
            <person name="Lu Y."/>
            <person name="Fan D."/>
            <person name="Liu Y."/>
            <person name="Guan J."/>
            <person name="Zhang Y."/>
            <person name="Yu S."/>
            <person name="Liu X."/>
            <person name="Zhang Y."/>
            <person name="Hong G."/>
            <person name="Han B."/>
            <person name="Choisne N."/>
            <person name="Demange N."/>
            <person name="Orjeda G."/>
            <person name="Samain S."/>
            <person name="Cattolico L."/>
            <person name="Pelletier E."/>
            <person name="Couloux A."/>
            <person name="Segurens B."/>
            <person name="Wincker P."/>
            <person name="D'Hont A."/>
            <person name="Scarpelli C."/>
            <person name="Weissenbach J."/>
            <person name="Salanoubat M."/>
            <person name="Quetier F."/>
            <person name="Yu Y."/>
            <person name="Kim H.R."/>
            <person name="Rambo T."/>
            <person name="Currie J."/>
            <person name="Collura K."/>
            <person name="Luo M."/>
            <person name="Yang T."/>
            <person name="Ammiraju J.S.S."/>
            <person name="Engler F."/>
            <person name="Soderlund C."/>
            <person name="Wing R.A."/>
            <person name="Palmer L.E."/>
            <person name="de la Bastide M."/>
            <person name="Spiegel L."/>
            <person name="Nascimento L."/>
            <person name="Zutavern T."/>
            <person name="O'Shaughnessy A."/>
            <person name="Dike S."/>
            <person name="Dedhia N."/>
            <person name="Preston R."/>
            <person name="Balija V."/>
            <person name="McCombie W.R."/>
            <person name="Chow T."/>
            <person name="Chen H."/>
            <person name="Chung M."/>
            <person name="Chen C."/>
            <person name="Shaw J."/>
            <person name="Wu H."/>
            <person name="Hsiao K."/>
            <person name="Chao Y."/>
            <person name="Chu M."/>
            <person name="Cheng C."/>
            <person name="Hour A."/>
            <person name="Lee P."/>
            <person name="Lin S."/>
            <person name="Lin Y."/>
            <person name="Liou J."/>
            <person name="Liu S."/>
            <person name="Hsing Y."/>
            <person name="Raghuvanshi S."/>
            <person name="Mohanty A."/>
            <person name="Bharti A.K."/>
            <person name="Gaur A."/>
            <person name="Gupta V."/>
            <person name="Kumar D."/>
            <person name="Ravi V."/>
            <person name="Vij S."/>
            <person name="Kapur A."/>
            <person name="Khurana P."/>
            <person name="Khurana P."/>
            <person name="Khurana J.P."/>
            <person name="Tyagi A.K."/>
            <person name="Gaikwad K."/>
            <person name="Singh A."/>
            <person name="Dalal V."/>
            <person name="Srivastava S."/>
            <person name="Dixit A."/>
            <person name="Pal A.K."/>
            <person name="Ghazi I.A."/>
            <person name="Yadav M."/>
            <person name="Pandit A."/>
            <person name="Bhargava A."/>
            <person name="Sureshbabu K."/>
            <person name="Batra K."/>
            <person name="Sharma T.R."/>
            <person name="Mohapatra T."/>
            <person name="Singh N.K."/>
            <person name="Messing J."/>
            <person name="Nelson A.B."/>
            <person name="Fuks G."/>
            <person name="Kavchok S."/>
            <person name="Keizer G."/>
            <person name="Linton E."/>
            <person name="Llaca V."/>
            <person name="Song R."/>
            <person name="Tanyolac B."/>
            <person name="Young S."/>
            <person name="Ho-Il K."/>
            <person name="Hahn J.H."/>
            <person name="Sangsakoo G."/>
            <person name="Vanavichit A."/>
            <person name="de Mattos Luiz.A.T."/>
            <person name="Zimmer P.D."/>
            <person name="Malone G."/>
            <person name="Dellagostin O."/>
            <person name="de Oliveira A.C."/>
            <person name="Bevan M."/>
            <person name="Bancroft I."/>
            <person name="Minx P."/>
            <person name="Cordum H."/>
            <person name="Wilson R."/>
            <person name="Cheng Z."/>
            <person name="Jin W."/>
            <person name="Jiang J."/>
            <person name="Leong S.A."/>
            <person name="Iwama H."/>
            <person name="Gojobori T."/>
            <person name="Itoh T."/>
            <person name="Niimura Y."/>
            <person name="Fujii Y."/>
            <person name="Habara T."/>
            <person name="Sakai H."/>
            <person name="Sato Y."/>
            <person name="Wilson G."/>
            <person name="Kumar K."/>
            <person name="McCouch S."/>
            <person name="Juretic N."/>
            <person name="Hoen D."/>
            <person name="Wright S."/>
            <person name="Bruskiewich R."/>
            <person name="Bureau T."/>
            <person name="Miyao A."/>
            <person name="Hirochika H."/>
            <person name="Nishikawa T."/>
            <person name="Kadowaki K."/>
            <person name="Sugiura M."/>
            <person name="Burr B."/>
            <person name="Sasaki T."/>
        </authorList>
    </citation>
    <scope>NUCLEOTIDE SEQUENCE [LARGE SCALE GENOMIC DNA]</scope>
    <source>
        <strain evidence="2">cv. Nipponbare</strain>
    </source>
</reference>
<reference evidence="2" key="2">
    <citation type="journal article" date="2008" name="Nucleic Acids Res.">
        <title>The rice annotation project database (RAP-DB): 2008 update.</title>
        <authorList>
            <consortium name="The rice annotation project (RAP)"/>
        </authorList>
    </citation>
    <scope>GENOME REANNOTATION</scope>
    <source>
        <strain evidence="2">cv. Nipponbare</strain>
    </source>
</reference>
<dbReference type="Proteomes" id="UP000000763">
    <property type="component" value="Chromosome 8"/>
</dbReference>
<organism evidence="1 2">
    <name type="scientific">Oryza sativa subsp. japonica</name>
    <name type="common">Rice</name>
    <dbReference type="NCBI Taxonomy" id="39947"/>
    <lineage>
        <taxon>Eukaryota</taxon>
        <taxon>Viridiplantae</taxon>
        <taxon>Streptophyta</taxon>
        <taxon>Embryophyta</taxon>
        <taxon>Tracheophyta</taxon>
        <taxon>Spermatophyta</taxon>
        <taxon>Magnoliopsida</taxon>
        <taxon>Liliopsida</taxon>
        <taxon>Poales</taxon>
        <taxon>Poaceae</taxon>
        <taxon>BOP clade</taxon>
        <taxon>Oryzoideae</taxon>
        <taxon>Oryzeae</taxon>
        <taxon>Oryzinae</taxon>
        <taxon>Oryza</taxon>
        <taxon>Oryza sativa</taxon>
    </lineage>
</organism>
<dbReference type="EMBL" id="AP005740">
    <property type="protein sequence ID" value="BAD33845.1"/>
    <property type="molecule type" value="Genomic_DNA"/>
</dbReference>
<protein>
    <submittedName>
        <fullName evidence="1">Uncharacterized protein</fullName>
    </submittedName>
</protein>
<dbReference type="AlphaFoldDB" id="Q69MS0"/>
<proteinExistence type="predicted"/>
<sequence length="63" mass="6668">MEGKTHGTGGADYSGKGGSYIATCFLLTGLKASKESLEALDKQRRKFLWAGGEALTEGKCKVN</sequence>
<evidence type="ECO:0000313" key="2">
    <source>
        <dbReference type="Proteomes" id="UP000000763"/>
    </source>
</evidence>